<evidence type="ECO:0000256" key="3">
    <source>
        <dbReference type="PROSITE-ProRule" id="PRU01330"/>
    </source>
</evidence>
<comment type="similarity">
    <text evidence="3 4">Belongs to the glutamine synthetase family.</text>
</comment>
<dbReference type="PANTHER" id="PTHR42974:SF1">
    <property type="entry name" value="TYPE-3 GLUTAMINE SYNTHETASE"/>
    <property type="match status" value="1"/>
</dbReference>
<dbReference type="InterPro" id="IPR040577">
    <property type="entry name" value="Gln-synt_C"/>
</dbReference>
<dbReference type="InterPro" id="IPR014746">
    <property type="entry name" value="Gln_synth/guanido_kin_cat_dom"/>
</dbReference>
<reference evidence="7 8" key="1">
    <citation type="submission" date="2018-01" db="EMBL/GenBank/DDBJ databases">
        <title>Genomic Encyclopedia of Archaeal and Bacterial Type Strains, Phase II (KMG-II): from individual species to whole genera.</title>
        <authorList>
            <person name="Goeker M."/>
        </authorList>
    </citation>
    <scope>NUCLEOTIDE SEQUENCE [LARGE SCALE GENOMIC DNA]</scope>
    <source>
        <strain evidence="7 8">DSM 17023</strain>
    </source>
</reference>
<evidence type="ECO:0000259" key="6">
    <source>
        <dbReference type="PROSITE" id="PS51987"/>
    </source>
</evidence>
<keyword evidence="8" id="KW-1185">Reference proteome</keyword>
<organism evidence="7 8">
    <name type="scientific">Roseibium marinum</name>
    <dbReference type="NCBI Taxonomy" id="281252"/>
    <lineage>
        <taxon>Bacteria</taxon>
        <taxon>Pseudomonadati</taxon>
        <taxon>Pseudomonadota</taxon>
        <taxon>Alphaproteobacteria</taxon>
        <taxon>Hyphomicrobiales</taxon>
        <taxon>Stappiaceae</taxon>
        <taxon>Roseibium</taxon>
    </lineage>
</organism>
<evidence type="ECO:0000256" key="1">
    <source>
        <dbReference type="ARBA" id="ARBA00003117"/>
    </source>
</evidence>
<dbReference type="SMART" id="SM01230">
    <property type="entry name" value="Gln-synt_C"/>
    <property type="match status" value="1"/>
</dbReference>
<dbReference type="PANTHER" id="PTHR42974">
    <property type="entry name" value="GLUTAMINE SYNTHETASE"/>
    <property type="match status" value="1"/>
</dbReference>
<keyword evidence="2" id="KW-0535">Nitrogen fixation</keyword>
<dbReference type="InterPro" id="IPR027303">
    <property type="entry name" value="Gln_synth_gly_rich_site"/>
</dbReference>
<evidence type="ECO:0000313" key="7">
    <source>
        <dbReference type="EMBL" id="POF32371.1"/>
    </source>
</evidence>
<dbReference type="Pfam" id="PF12437">
    <property type="entry name" value="GSIII_N"/>
    <property type="match status" value="1"/>
</dbReference>
<evidence type="ECO:0000313" key="8">
    <source>
        <dbReference type="Proteomes" id="UP000236959"/>
    </source>
</evidence>
<gene>
    <name evidence="7" type="ORF">CLV41_103294</name>
</gene>
<dbReference type="RefSeq" id="WP_103222291.1">
    <property type="nucleotide sequence ID" value="NZ_PPCN01000003.1"/>
</dbReference>
<comment type="function">
    <text evidence="1">Catalyzes the ATP-dependent biosynthesis of glutamine from glutamate and ammonia.</text>
</comment>
<dbReference type="GO" id="GO:0006542">
    <property type="term" value="P:glutamine biosynthetic process"/>
    <property type="evidence" value="ECO:0007669"/>
    <property type="project" value="InterPro"/>
</dbReference>
<dbReference type="InterPro" id="IPR052725">
    <property type="entry name" value="GS_Type-3"/>
</dbReference>
<comment type="caution">
    <text evidence="7">The sequence shown here is derived from an EMBL/GenBank/DDBJ whole genome shotgun (WGS) entry which is preliminary data.</text>
</comment>
<accession>A0A2S3UXB7</accession>
<dbReference type="Proteomes" id="UP000236959">
    <property type="component" value="Unassembled WGS sequence"/>
</dbReference>
<feature type="domain" description="GS beta-grasp" evidence="5">
    <location>
        <begin position="89"/>
        <end position="182"/>
    </location>
</feature>
<sequence length="726" mass="78774">MSGNAARLSAISTITSTPPVESGFDFASSPTSSVWGQNVFSLNEMEQRLPKAIFKSLKNTITSGEPLDIDTADAVAEAMKTWAISKGVTHYAHVFYPLTGLTAEKHDSFFDPDSNGGTIGTFAGKALIQGEPDGSSFPNGGIRQTFEARGYTIWDVTSAAYIIENPNGTTLCIPTAFVSWTGEALDKKTPVLRSMQALNKHAQRVLKFFGTNGPFVSSSAGAEQEYFLVDNHFFYARPDLLAAGRTLFGSPPPKGQEFDDHYFGAIPERVQAFMFEVERECFKLGIPAKTRHNEVAPGQFELAPVYEMANVATDHQQLVMTTLKKVAQKYGMTCLLHEKPFAGVNGSGKHVNFSMGSPKAGNLFDPGDTPAENAQFLVFCAAMISAVYKHAKLLRNVVASASNDHRLGANEAPPAILSVFLGTELNQVMESIVNGSPVTSRKTPLNIGVDVLPQIPKDSGDRNRTSPMAFTGNRFEFRAVGSNQSIAGPMVAMNTIMAEALDEAATALEASDTSTQEKLGAAVAAYVKTVWQDCSSVVFNGDGYAAEWQVEAAKRGLPNLVATPDALGVIKEQTYTDLFAKYGVLSERELDSRYEVYSEQYIASVNVESNLVVEMARTMIFPAAVRYQGELAASLVNLKALGIEADHDTLTKVTGLIKKLQDSVAELVALKASEHDAQNVAAHCFMIKETVLPKMLEVRGYVDALEELVADDLWPLPTYQEMLFIK</sequence>
<dbReference type="Gene3D" id="3.30.590.10">
    <property type="entry name" value="Glutamine synthetase/guanido kinase, catalytic domain"/>
    <property type="match status" value="1"/>
</dbReference>
<evidence type="ECO:0000256" key="4">
    <source>
        <dbReference type="RuleBase" id="RU000384"/>
    </source>
</evidence>
<evidence type="ECO:0000259" key="5">
    <source>
        <dbReference type="PROSITE" id="PS51986"/>
    </source>
</evidence>
<dbReference type="Pfam" id="PF18318">
    <property type="entry name" value="Gln-synt_C-ter"/>
    <property type="match status" value="1"/>
</dbReference>
<dbReference type="AlphaFoldDB" id="A0A2S3UXB7"/>
<proteinExistence type="inferred from homology"/>
<dbReference type="PROSITE" id="PS51987">
    <property type="entry name" value="GS_CATALYTIC"/>
    <property type="match status" value="1"/>
</dbReference>
<dbReference type="SUPFAM" id="SSF55931">
    <property type="entry name" value="Glutamine synthetase/guanido kinase"/>
    <property type="match status" value="1"/>
</dbReference>
<protein>
    <submittedName>
        <fullName evidence="7">Glutamine synthetase</fullName>
    </submittedName>
</protein>
<dbReference type="InterPro" id="IPR008147">
    <property type="entry name" value="Gln_synt_N"/>
</dbReference>
<dbReference type="PROSITE" id="PS51986">
    <property type="entry name" value="GS_BETA_GRASP"/>
    <property type="match status" value="1"/>
</dbReference>
<dbReference type="Pfam" id="PF00120">
    <property type="entry name" value="Gln-synt_C"/>
    <property type="match status" value="1"/>
</dbReference>
<name>A0A2S3UXB7_9HYPH</name>
<dbReference type="PROSITE" id="PS00181">
    <property type="entry name" value="GLNA_ATP"/>
    <property type="match status" value="1"/>
</dbReference>
<evidence type="ECO:0000256" key="2">
    <source>
        <dbReference type="ARBA" id="ARBA00023231"/>
    </source>
</evidence>
<dbReference type="OrthoDB" id="9807095at2"/>
<dbReference type="InterPro" id="IPR022147">
    <property type="entry name" value="GSIII_N"/>
</dbReference>
<dbReference type="InterPro" id="IPR008146">
    <property type="entry name" value="Gln_synth_cat_dom"/>
</dbReference>
<feature type="domain" description="GS catalytic" evidence="6">
    <location>
        <begin position="187"/>
        <end position="620"/>
    </location>
</feature>
<dbReference type="GO" id="GO:0004356">
    <property type="term" value="F:glutamine synthetase activity"/>
    <property type="evidence" value="ECO:0007669"/>
    <property type="project" value="InterPro"/>
</dbReference>
<dbReference type="EMBL" id="PPCN01000003">
    <property type="protein sequence ID" value="POF32371.1"/>
    <property type="molecule type" value="Genomic_DNA"/>
</dbReference>
<dbReference type="Gene3D" id="1.20.120.1560">
    <property type="match status" value="1"/>
</dbReference>